<keyword evidence="1" id="KW-0560">Oxidoreductase</keyword>
<feature type="domain" description="NADP-dependent oxidoreductase" evidence="2">
    <location>
        <begin position="1"/>
        <end position="182"/>
    </location>
</feature>
<evidence type="ECO:0000313" key="3">
    <source>
        <dbReference type="EMBL" id="STQ13138.1"/>
    </source>
</evidence>
<dbReference type="InterPro" id="IPR023210">
    <property type="entry name" value="NADP_OxRdtase_dom"/>
</dbReference>
<organism evidence="3 4">
    <name type="scientific">Enterobacter cloacae</name>
    <dbReference type="NCBI Taxonomy" id="550"/>
    <lineage>
        <taxon>Bacteria</taxon>
        <taxon>Pseudomonadati</taxon>
        <taxon>Pseudomonadota</taxon>
        <taxon>Gammaproteobacteria</taxon>
        <taxon>Enterobacterales</taxon>
        <taxon>Enterobacteriaceae</taxon>
        <taxon>Enterobacter</taxon>
        <taxon>Enterobacter cloacae complex</taxon>
    </lineage>
</organism>
<evidence type="ECO:0000259" key="2">
    <source>
        <dbReference type="Pfam" id="PF00248"/>
    </source>
</evidence>
<dbReference type="PANTHER" id="PTHR43364">
    <property type="entry name" value="NADH-SPECIFIC METHYLGLYOXAL REDUCTASE-RELATED"/>
    <property type="match status" value="1"/>
</dbReference>
<dbReference type="InterPro" id="IPR036812">
    <property type="entry name" value="NAD(P)_OxRdtase_dom_sf"/>
</dbReference>
<evidence type="ECO:0000313" key="4">
    <source>
        <dbReference type="Proteomes" id="UP000255106"/>
    </source>
</evidence>
<dbReference type="AlphaFoldDB" id="A0A377M4L1"/>
<dbReference type="Pfam" id="PF00248">
    <property type="entry name" value="Aldo_ket_red"/>
    <property type="match status" value="1"/>
</dbReference>
<protein>
    <submittedName>
        <fullName evidence="3">Aldo/keto reductase</fullName>
    </submittedName>
</protein>
<evidence type="ECO:0000256" key="1">
    <source>
        <dbReference type="ARBA" id="ARBA00023002"/>
    </source>
</evidence>
<accession>A0A377M4L1</accession>
<dbReference type="EMBL" id="UGJB01000004">
    <property type="protein sequence ID" value="STQ13138.1"/>
    <property type="molecule type" value="Genomic_DNA"/>
</dbReference>
<dbReference type="SUPFAM" id="SSF51430">
    <property type="entry name" value="NAD(P)-linked oxidoreductase"/>
    <property type="match status" value="1"/>
</dbReference>
<dbReference type="InterPro" id="IPR050523">
    <property type="entry name" value="AKR_Detox_Biosynth"/>
</dbReference>
<gene>
    <name evidence="3" type="primary">tas_2</name>
    <name evidence="3" type="ORF">NCTC10005_05943</name>
</gene>
<dbReference type="GO" id="GO:0016491">
    <property type="term" value="F:oxidoreductase activity"/>
    <property type="evidence" value="ECO:0007669"/>
    <property type="project" value="UniProtKB-KW"/>
</dbReference>
<dbReference type="Gene3D" id="3.20.20.100">
    <property type="entry name" value="NADP-dependent oxidoreductase domain"/>
    <property type="match status" value="1"/>
</dbReference>
<name>A0A377M4L1_ENTCL</name>
<proteinExistence type="predicted"/>
<reference evidence="3 4" key="1">
    <citation type="submission" date="2018-06" db="EMBL/GenBank/DDBJ databases">
        <authorList>
            <consortium name="Pathogen Informatics"/>
            <person name="Doyle S."/>
        </authorList>
    </citation>
    <scope>NUCLEOTIDE SEQUENCE [LARGE SCALE GENOMIC DNA]</scope>
    <source>
        <strain evidence="3 4">NCTC10005</strain>
    </source>
</reference>
<sequence length="233" mass="25320">MEEMLYALDNLVQHGHVRYIGVSNWAAWQIAKALGISERLGLARFASLQAYYTIAGRDLERELVPMMQSEGVGLMVWSPLAGGLLSGKYGRDGQSETGGRRLEFDFPPVEKERAFDCVDVMRTIAESKGVSVAQIALAWLLHQKVVTSVIIGAKRVDQLDDNIAATGIRLSEDELKQLDAVSALRANIRAGCWSGRGNIVVISSHSNNPPFPGGAPLTGAFFPALLTKFDPPL</sequence>
<dbReference type="PANTHER" id="PTHR43364:SF4">
    <property type="entry name" value="NAD(P)-LINKED OXIDOREDUCTASE SUPERFAMILY PROTEIN"/>
    <property type="match status" value="1"/>
</dbReference>
<dbReference type="Proteomes" id="UP000255106">
    <property type="component" value="Unassembled WGS sequence"/>
</dbReference>